<dbReference type="Gene3D" id="3.10.310.10">
    <property type="entry name" value="Diaminopimelate Epimerase, Chain A, domain 1"/>
    <property type="match status" value="2"/>
</dbReference>
<organism evidence="5 6">
    <name type="scientific">Filimonas lacunae</name>
    <dbReference type="NCBI Taxonomy" id="477680"/>
    <lineage>
        <taxon>Bacteria</taxon>
        <taxon>Pseudomonadati</taxon>
        <taxon>Bacteroidota</taxon>
        <taxon>Chitinophagia</taxon>
        <taxon>Chitinophagales</taxon>
        <taxon>Chitinophagaceae</taxon>
        <taxon>Filimonas</taxon>
    </lineage>
</organism>
<dbReference type="KEGG" id="fln:FLA_3204"/>
<feature type="binding site" evidence="3">
    <location>
        <position position="64"/>
    </location>
    <ligand>
        <name>substrate</name>
    </ligand>
</feature>
<dbReference type="GO" id="GO:0009089">
    <property type="term" value="P:lysine biosynthetic process via diaminopimelate"/>
    <property type="evidence" value="ECO:0007669"/>
    <property type="project" value="UniProtKB-UniRule"/>
</dbReference>
<comment type="function">
    <text evidence="3">Catalyzes the stereoinversion of LL-2,6-diaminopimelate (L,L-DAP) to meso-diaminopimelate (meso-DAP), a precursor of L-lysine and an essential component of the bacterial peptidoglycan.</text>
</comment>
<feature type="active site" description="Proton donor" evidence="3">
    <location>
        <position position="73"/>
    </location>
</feature>
<feature type="binding site" evidence="3">
    <location>
        <begin position="74"/>
        <end position="75"/>
    </location>
    <ligand>
        <name>substrate</name>
    </ligand>
</feature>
<comment type="caution">
    <text evidence="3">Lacks conserved residue(s) required for the propagation of feature annotation.</text>
</comment>
<accession>A0A173MID0</accession>
<feature type="binding site" evidence="3">
    <location>
        <position position="172"/>
    </location>
    <ligand>
        <name>substrate</name>
    </ligand>
</feature>
<reference evidence="6" key="1">
    <citation type="submission" date="2017-01" db="EMBL/GenBank/DDBJ databases">
        <authorList>
            <person name="Varghese N."/>
            <person name="Submissions S."/>
        </authorList>
    </citation>
    <scope>NUCLEOTIDE SEQUENCE [LARGE SCALE GENOMIC DNA]</scope>
    <source>
        <strain evidence="6">DSM 21054</strain>
    </source>
</reference>
<dbReference type="EMBL" id="FTOR01000002">
    <property type="protein sequence ID" value="SIS93673.1"/>
    <property type="molecule type" value="Genomic_DNA"/>
</dbReference>
<comment type="subunit">
    <text evidence="3">Homodimer.</text>
</comment>
<dbReference type="AlphaFoldDB" id="A0A173MID0"/>
<gene>
    <name evidence="3" type="primary">dapF</name>
    <name evidence="5" type="ORF">SAMN05421788_102195</name>
</gene>
<feature type="binding site" evidence="3">
    <location>
        <begin position="200"/>
        <end position="201"/>
    </location>
    <ligand>
        <name>substrate</name>
    </ligand>
</feature>
<dbReference type="EC" id="5.1.1.7" evidence="3 4"/>
<evidence type="ECO:0000256" key="3">
    <source>
        <dbReference type="HAMAP-Rule" id="MF_00197"/>
    </source>
</evidence>
<protein>
    <recommendedName>
        <fullName evidence="3 4">Diaminopimelate epimerase</fullName>
        <shortName evidence="3">DAP epimerase</shortName>
        <ecNumber evidence="3 4">5.1.1.7</ecNumber>
    </recommendedName>
    <alternativeName>
        <fullName evidence="3">PLP-independent amino acid racemase</fullName>
    </alternativeName>
</protein>
<proteinExistence type="inferred from homology"/>
<dbReference type="GO" id="GO:0005829">
    <property type="term" value="C:cytosol"/>
    <property type="evidence" value="ECO:0007669"/>
    <property type="project" value="TreeGrafter"/>
</dbReference>
<sequence length="260" mass="29109">MELQFYKYQGTGNDFVIIDNRDNAISLTTEQVHKLCDRRFGIGADGLMLLGSKEGYDFEMVYYNADGRESSMCGNGGRCLVKFAYHMGIHKGKYHFIATDGPHDATIEDNQWVHLKMKDVDGIKQHFSDSILNTGSPHYVKPVGGHKLDHFNVFAEGKAIRYNDTYAKEGINVNFVEELPKGIFVRTYERGVEDETLSCGTGVTASALVFAHNDNGFNRVEVKTLGGHLAVEFDKTGEDTFRNIWLCGPAEFVFKGTINI</sequence>
<evidence type="ECO:0000256" key="1">
    <source>
        <dbReference type="ARBA" id="ARBA00010219"/>
    </source>
</evidence>
<feature type="binding site" evidence="3">
    <location>
        <begin position="189"/>
        <end position="190"/>
    </location>
    <ligand>
        <name>substrate</name>
    </ligand>
</feature>
<dbReference type="InterPro" id="IPR001653">
    <property type="entry name" value="DAP_epimerase_DapF"/>
</dbReference>
<keyword evidence="6" id="KW-1185">Reference proteome</keyword>
<dbReference type="STRING" id="477680.SAMN05421788_102195"/>
<dbReference type="GO" id="GO:0008837">
    <property type="term" value="F:diaminopimelate epimerase activity"/>
    <property type="evidence" value="ECO:0007669"/>
    <property type="project" value="UniProtKB-UniRule"/>
</dbReference>
<keyword evidence="3" id="KW-0963">Cytoplasm</keyword>
<evidence type="ECO:0000256" key="4">
    <source>
        <dbReference type="NCBIfam" id="TIGR00652"/>
    </source>
</evidence>
<dbReference type="Proteomes" id="UP000186917">
    <property type="component" value="Unassembled WGS sequence"/>
</dbReference>
<dbReference type="PANTHER" id="PTHR31689">
    <property type="entry name" value="DIAMINOPIMELATE EPIMERASE, CHLOROPLASTIC"/>
    <property type="match status" value="1"/>
</dbReference>
<dbReference type="SUPFAM" id="SSF54506">
    <property type="entry name" value="Diaminopimelate epimerase-like"/>
    <property type="match status" value="2"/>
</dbReference>
<dbReference type="NCBIfam" id="TIGR00652">
    <property type="entry name" value="DapF"/>
    <property type="match status" value="1"/>
</dbReference>
<dbReference type="RefSeq" id="WP_076377778.1">
    <property type="nucleotide sequence ID" value="NZ_AP017422.1"/>
</dbReference>
<keyword evidence="3" id="KW-0457">Lysine biosynthesis</keyword>
<comment type="subcellular location">
    <subcellularLocation>
        <location evidence="3">Cytoplasm</location>
    </subcellularLocation>
</comment>
<evidence type="ECO:0000256" key="2">
    <source>
        <dbReference type="ARBA" id="ARBA00023235"/>
    </source>
</evidence>
<dbReference type="HAMAP" id="MF_00197">
    <property type="entry name" value="DAP_epimerase"/>
    <property type="match status" value="1"/>
</dbReference>
<comment type="pathway">
    <text evidence="3">Amino-acid biosynthesis; L-lysine biosynthesis via DAP pathway; DL-2,6-diaminopimelate from LL-2,6-diaminopimelate: step 1/1.</text>
</comment>
<comment type="similarity">
    <text evidence="1 3">Belongs to the diaminopimelate epimerase family.</text>
</comment>
<feature type="binding site" evidence="3">
    <location>
        <position position="13"/>
    </location>
    <ligand>
        <name>substrate</name>
    </ligand>
</feature>
<dbReference type="UniPathway" id="UPA00034">
    <property type="reaction ID" value="UER00025"/>
</dbReference>
<name>A0A173MID0_9BACT</name>
<keyword evidence="2 3" id="KW-0413">Isomerase</keyword>
<feature type="site" description="Could be important to modulate the pK values of the two catalytic cysteine residues" evidence="3">
    <location>
        <position position="189"/>
    </location>
</feature>
<dbReference type="OrthoDB" id="9805408at2"/>
<comment type="catalytic activity">
    <reaction evidence="3">
        <text>(2S,6S)-2,6-diaminopimelate = meso-2,6-diaminopimelate</text>
        <dbReference type="Rhea" id="RHEA:15393"/>
        <dbReference type="ChEBI" id="CHEBI:57609"/>
        <dbReference type="ChEBI" id="CHEBI:57791"/>
        <dbReference type="EC" id="5.1.1.7"/>
    </reaction>
</comment>
<evidence type="ECO:0000313" key="5">
    <source>
        <dbReference type="EMBL" id="SIS93673.1"/>
    </source>
</evidence>
<dbReference type="Pfam" id="PF01678">
    <property type="entry name" value="DAP_epimerase"/>
    <property type="match status" value="2"/>
</dbReference>
<dbReference type="PANTHER" id="PTHR31689:SF0">
    <property type="entry name" value="DIAMINOPIMELATE EPIMERASE"/>
    <property type="match status" value="1"/>
</dbReference>
<keyword evidence="3" id="KW-0028">Amino-acid biosynthesis</keyword>
<feature type="site" description="Could be important to modulate the pK values of the two catalytic cysteine residues" evidence="3">
    <location>
        <position position="138"/>
    </location>
</feature>
<evidence type="ECO:0000313" key="6">
    <source>
        <dbReference type="Proteomes" id="UP000186917"/>
    </source>
</evidence>
<feature type="active site" description="Proton acceptor" evidence="3">
    <location>
        <position position="199"/>
    </location>
</feature>